<dbReference type="Pfam" id="PF03652">
    <property type="entry name" value="RuvX"/>
    <property type="match status" value="1"/>
</dbReference>
<protein>
    <recommendedName>
        <fullName evidence="5">Putative pre-16S rRNA nuclease</fullName>
        <ecNumber evidence="5">3.1.-.-</ecNumber>
    </recommendedName>
</protein>
<keyword evidence="2 5" id="KW-0690">Ribosome biogenesis</keyword>
<feature type="domain" description="YqgF/RNase H-like" evidence="7">
    <location>
        <begin position="17"/>
        <end position="119"/>
    </location>
</feature>
<dbReference type="CDD" id="cd16964">
    <property type="entry name" value="YqgF"/>
    <property type="match status" value="1"/>
</dbReference>
<dbReference type="NCBIfam" id="TIGR00250">
    <property type="entry name" value="RNAse_H_YqgF"/>
    <property type="match status" value="1"/>
</dbReference>
<dbReference type="PANTHER" id="PTHR33317:SF4">
    <property type="entry name" value="POLYNUCLEOTIDYL TRANSFERASE, RIBONUCLEASE H-LIKE SUPERFAMILY PROTEIN"/>
    <property type="match status" value="1"/>
</dbReference>
<dbReference type="AlphaFoldDB" id="A0A542DDS9"/>
<comment type="caution">
    <text evidence="8">The sequence shown here is derived from an EMBL/GenBank/DDBJ whole genome shotgun (WGS) entry which is preliminary data.</text>
</comment>
<keyword evidence="4 5" id="KW-0378">Hydrolase</keyword>
<evidence type="ECO:0000313" key="8">
    <source>
        <dbReference type="EMBL" id="TQJ01221.1"/>
    </source>
</evidence>
<comment type="similarity">
    <text evidence="5">Belongs to the YqgF HJR family.</text>
</comment>
<dbReference type="EMBL" id="VFML01000001">
    <property type="protein sequence ID" value="TQJ01221.1"/>
    <property type="molecule type" value="Genomic_DNA"/>
</dbReference>
<evidence type="ECO:0000256" key="2">
    <source>
        <dbReference type="ARBA" id="ARBA00022517"/>
    </source>
</evidence>
<evidence type="ECO:0000256" key="6">
    <source>
        <dbReference type="SAM" id="MobiDB-lite"/>
    </source>
</evidence>
<evidence type="ECO:0000259" key="7">
    <source>
        <dbReference type="SMART" id="SM00732"/>
    </source>
</evidence>
<comment type="subcellular location">
    <subcellularLocation>
        <location evidence="5">Cytoplasm</location>
    </subcellularLocation>
</comment>
<feature type="region of interest" description="Disordered" evidence="6">
    <location>
        <begin position="1"/>
        <end position="22"/>
    </location>
</feature>
<dbReference type="GO" id="GO:0000967">
    <property type="term" value="P:rRNA 5'-end processing"/>
    <property type="evidence" value="ECO:0007669"/>
    <property type="project" value="UniProtKB-UniRule"/>
</dbReference>
<evidence type="ECO:0000256" key="3">
    <source>
        <dbReference type="ARBA" id="ARBA00022722"/>
    </source>
</evidence>
<organism evidence="8 9">
    <name type="scientific">Amycolatopsis cihanbeyliensis</name>
    <dbReference type="NCBI Taxonomy" id="1128664"/>
    <lineage>
        <taxon>Bacteria</taxon>
        <taxon>Bacillati</taxon>
        <taxon>Actinomycetota</taxon>
        <taxon>Actinomycetes</taxon>
        <taxon>Pseudonocardiales</taxon>
        <taxon>Pseudonocardiaceae</taxon>
        <taxon>Amycolatopsis</taxon>
    </lineage>
</organism>
<dbReference type="SMART" id="SM00732">
    <property type="entry name" value="YqgFc"/>
    <property type="match status" value="1"/>
</dbReference>
<keyword evidence="9" id="KW-1185">Reference proteome</keyword>
<proteinExistence type="inferred from homology"/>
<keyword evidence="1 5" id="KW-0963">Cytoplasm</keyword>
<name>A0A542DDS9_AMYCI</name>
<evidence type="ECO:0000256" key="1">
    <source>
        <dbReference type="ARBA" id="ARBA00022490"/>
    </source>
</evidence>
<reference evidence="8 9" key="1">
    <citation type="submission" date="2019-06" db="EMBL/GenBank/DDBJ databases">
        <title>Sequencing the genomes of 1000 actinobacteria strains.</title>
        <authorList>
            <person name="Klenk H.-P."/>
        </authorList>
    </citation>
    <scope>NUCLEOTIDE SEQUENCE [LARGE SCALE GENOMIC DNA]</scope>
    <source>
        <strain evidence="8 9">DSM 45679</strain>
    </source>
</reference>
<dbReference type="HAMAP" id="MF_00651">
    <property type="entry name" value="Nuclease_YqgF"/>
    <property type="match status" value="1"/>
</dbReference>
<comment type="function">
    <text evidence="5">Could be a nuclease involved in processing of the 5'-end of pre-16S rRNA.</text>
</comment>
<keyword evidence="3 5" id="KW-0540">Nuclease</keyword>
<evidence type="ECO:0000256" key="5">
    <source>
        <dbReference type="HAMAP-Rule" id="MF_00651"/>
    </source>
</evidence>
<dbReference type="InterPro" id="IPR012337">
    <property type="entry name" value="RNaseH-like_sf"/>
</dbReference>
<dbReference type="Gene3D" id="3.30.420.140">
    <property type="entry name" value="YqgF/RNase H-like domain"/>
    <property type="match status" value="1"/>
</dbReference>
<dbReference type="EC" id="3.1.-.-" evidence="5"/>
<sequence length="166" mass="17566">MTGRRPDRPGDNDPGPGRRLGIDVGSVRVGVALSDPAPLLASPLVTLSRDAHNDSDLDQLALLVAENEVVEVIVGLPRTLADRHGTAAQIAVEYADRAADRIAPVAVRLADERLTTVSATRMLAQRGVKGRKQRAVIDQAAAVEILQGWLDARAAARSRPETGEGS</sequence>
<dbReference type="GO" id="GO:0005829">
    <property type="term" value="C:cytosol"/>
    <property type="evidence" value="ECO:0007669"/>
    <property type="project" value="TreeGrafter"/>
</dbReference>
<dbReference type="GO" id="GO:0004518">
    <property type="term" value="F:nuclease activity"/>
    <property type="evidence" value="ECO:0007669"/>
    <property type="project" value="UniProtKB-KW"/>
</dbReference>
<dbReference type="GO" id="GO:0016788">
    <property type="term" value="F:hydrolase activity, acting on ester bonds"/>
    <property type="evidence" value="ECO:0007669"/>
    <property type="project" value="UniProtKB-UniRule"/>
</dbReference>
<evidence type="ECO:0000313" key="9">
    <source>
        <dbReference type="Proteomes" id="UP000320876"/>
    </source>
</evidence>
<dbReference type="PANTHER" id="PTHR33317">
    <property type="entry name" value="POLYNUCLEOTIDYL TRANSFERASE, RIBONUCLEASE H-LIKE SUPERFAMILY PROTEIN"/>
    <property type="match status" value="1"/>
</dbReference>
<dbReference type="InterPro" id="IPR037027">
    <property type="entry name" value="YqgF/RNaseH-like_dom_sf"/>
</dbReference>
<feature type="compositionally biased region" description="Basic and acidic residues" evidence="6">
    <location>
        <begin position="1"/>
        <end position="11"/>
    </location>
</feature>
<dbReference type="SUPFAM" id="SSF53098">
    <property type="entry name" value="Ribonuclease H-like"/>
    <property type="match status" value="1"/>
</dbReference>
<accession>A0A542DDS9</accession>
<dbReference type="RefSeq" id="WP_141996058.1">
    <property type="nucleotide sequence ID" value="NZ_VFML01000001.1"/>
</dbReference>
<dbReference type="OrthoDB" id="9790539at2"/>
<dbReference type="InterPro" id="IPR005227">
    <property type="entry name" value="YqgF"/>
</dbReference>
<dbReference type="InterPro" id="IPR006641">
    <property type="entry name" value="YqgF/RNaseH-like_dom"/>
</dbReference>
<dbReference type="Proteomes" id="UP000320876">
    <property type="component" value="Unassembled WGS sequence"/>
</dbReference>
<gene>
    <name evidence="8" type="ORF">FB471_0887</name>
</gene>
<evidence type="ECO:0000256" key="4">
    <source>
        <dbReference type="ARBA" id="ARBA00022801"/>
    </source>
</evidence>